<evidence type="ECO:0000256" key="4">
    <source>
        <dbReference type="PROSITE-ProRule" id="PRU00175"/>
    </source>
</evidence>
<keyword evidence="1" id="KW-0479">Metal-binding</keyword>
<evidence type="ECO:0000259" key="6">
    <source>
        <dbReference type="PROSITE" id="PS50089"/>
    </source>
</evidence>
<accession>A0A0D3J3R1</accession>
<dbReference type="PANTHER" id="PTHR45931:SF3">
    <property type="entry name" value="RING ZINC FINGER-CONTAINING PROTEIN"/>
    <property type="match status" value="1"/>
</dbReference>
<dbReference type="Proteomes" id="UP000013827">
    <property type="component" value="Unassembled WGS sequence"/>
</dbReference>
<dbReference type="RefSeq" id="XP_005770575.1">
    <property type="nucleotide sequence ID" value="XM_005770518.1"/>
</dbReference>
<feature type="compositionally biased region" description="Polar residues" evidence="5">
    <location>
        <begin position="123"/>
        <end position="138"/>
    </location>
</feature>
<sequence>MQAQIRGLSGREATAEDETEECSICLTAFGKGGDMAVLPCAHAFHRECISCWLLRAAESGTAMTCPLCKAPPFPNAMPLAASTLSHEQQRPNDETNLSPEALEAGSMAAPPPRGITTLAMWEQQKSGMHSETRNQNQNVDKDNYTQ</sequence>
<proteinExistence type="predicted"/>
<evidence type="ECO:0000313" key="8">
    <source>
        <dbReference type="Proteomes" id="UP000013827"/>
    </source>
</evidence>
<dbReference type="Pfam" id="PF13639">
    <property type="entry name" value="zf-RING_2"/>
    <property type="match status" value="1"/>
</dbReference>
<dbReference type="Gene3D" id="3.30.40.10">
    <property type="entry name" value="Zinc/RING finger domain, C3HC4 (zinc finger)"/>
    <property type="match status" value="1"/>
</dbReference>
<organism evidence="7 8">
    <name type="scientific">Emiliania huxleyi (strain CCMP1516)</name>
    <dbReference type="NCBI Taxonomy" id="280463"/>
    <lineage>
        <taxon>Eukaryota</taxon>
        <taxon>Haptista</taxon>
        <taxon>Haptophyta</taxon>
        <taxon>Prymnesiophyceae</taxon>
        <taxon>Isochrysidales</taxon>
        <taxon>Noelaerhabdaceae</taxon>
        <taxon>Emiliania</taxon>
    </lineage>
</organism>
<reference evidence="7" key="2">
    <citation type="submission" date="2024-10" db="UniProtKB">
        <authorList>
            <consortium name="EnsemblProtists"/>
        </authorList>
    </citation>
    <scope>IDENTIFICATION</scope>
</reference>
<dbReference type="PROSITE" id="PS50089">
    <property type="entry name" value="ZF_RING_2"/>
    <property type="match status" value="1"/>
</dbReference>
<dbReference type="GO" id="GO:0005634">
    <property type="term" value="C:nucleus"/>
    <property type="evidence" value="ECO:0007669"/>
    <property type="project" value="TreeGrafter"/>
</dbReference>
<dbReference type="PANTHER" id="PTHR45931">
    <property type="entry name" value="SI:CH211-59O9.10"/>
    <property type="match status" value="1"/>
</dbReference>
<dbReference type="InterPro" id="IPR013083">
    <property type="entry name" value="Znf_RING/FYVE/PHD"/>
</dbReference>
<dbReference type="GO" id="GO:0006511">
    <property type="term" value="P:ubiquitin-dependent protein catabolic process"/>
    <property type="evidence" value="ECO:0007669"/>
    <property type="project" value="TreeGrafter"/>
</dbReference>
<dbReference type="EnsemblProtists" id="EOD38409">
    <property type="protein sequence ID" value="EOD38409"/>
    <property type="gene ID" value="EMIHUDRAFT_460461"/>
</dbReference>
<evidence type="ECO:0000256" key="2">
    <source>
        <dbReference type="ARBA" id="ARBA00022771"/>
    </source>
</evidence>
<dbReference type="GO" id="GO:0061630">
    <property type="term" value="F:ubiquitin protein ligase activity"/>
    <property type="evidence" value="ECO:0007669"/>
    <property type="project" value="TreeGrafter"/>
</dbReference>
<dbReference type="PaxDb" id="2903-EOD18146"/>
<protein>
    <recommendedName>
        <fullName evidence="6">RING-type domain-containing protein</fullName>
    </recommendedName>
</protein>
<dbReference type="HOGENOM" id="CLU_1780931_0_0_1"/>
<dbReference type="RefSeq" id="XP_005790838.1">
    <property type="nucleotide sequence ID" value="XM_005790781.1"/>
</dbReference>
<feature type="region of interest" description="Disordered" evidence="5">
    <location>
        <begin position="80"/>
        <end position="146"/>
    </location>
</feature>
<dbReference type="GO" id="GO:0008270">
    <property type="term" value="F:zinc ion binding"/>
    <property type="evidence" value="ECO:0007669"/>
    <property type="project" value="UniProtKB-KW"/>
</dbReference>
<evidence type="ECO:0000256" key="3">
    <source>
        <dbReference type="ARBA" id="ARBA00022833"/>
    </source>
</evidence>
<keyword evidence="8" id="KW-1185">Reference proteome</keyword>
<keyword evidence="3" id="KW-0862">Zinc</keyword>
<dbReference type="InterPro" id="IPR001841">
    <property type="entry name" value="Znf_RING"/>
</dbReference>
<dbReference type="KEGG" id="ehx:EMIHUDRAFT_460461"/>
<dbReference type="GeneID" id="19046147"/>
<reference evidence="8" key="1">
    <citation type="journal article" date="2013" name="Nature">
        <title>Pan genome of the phytoplankton Emiliania underpins its global distribution.</title>
        <authorList>
            <person name="Read B.A."/>
            <person name="Kegel J."/>
            <person name="Klute M.J."/>
            <person name="Kuo A."/>
            <person name="Lefebvre S.C."/>
            <person name="Maumus F."/>
            <person name="Mayer C."/>
            <person name="Miller J."/>
            <person name="Monier A."/>
            <person name="Salamov A."/>
            <person name="Young J."/>
            <person name="Aguilar M."/>
            <person name="Claverie J.M."/>
            <person name="Frickenhaus S."/>
            <person name="Gonzalez K."/>
            <person name="Herman E.K."/>
            <person name="Lin Y.C."/>
            <person name="Napier J."/>
            <person name="Ogata H."/>
            <person name="Sarno A.F."/>
            <person name="Shmutz J."/>
            <person name="Schroeder D."/>
            <person name="de Vargas C."/>
            <person name="Verret F."/>
            <person name="von Dassow P."/>
            <person name="Valentin K."/>
            <person name="Van de Peer Y."/>
            <person name="Wheeler G."/>
            <person name="Dacks J.B."/>
            <person name="Delwiche C.F."/>
            <person name="Dyhrman S.T."/>
            <person name="Glockner G."/>
            <person name="John U."/>
            <person name="Richards T."/>
            <person name="Worden A.Z."/>
            <person name="Zhang X."/>
            <person name="Grigoriev I.V."/>
            <person name="Allen A.E."/>
            <person name="Bidle K."/>
            <person name="Borodovsky M."/>
            <person name="Bowler C."/>
            <person name="Brownlee C."/>
            <person name="Cock J.M."/>
            <person name="Elias M."/>
            <person name="Gladyshev V.N."/>
            <person name="Groth M."/>
            <person name="Guda C."/>
            <person name="Hadaegh A."/>
            <person name="Iglesias-Rodriguez M.D."/>
            <person name="Jenkins J."/>
            <person name="Jones B.M."/>
            <person name="Lawson T."/>
            <person name="Leese F."/>
            <person name="Lindquist E."/>
            <person name="Lobanov A."/>
            <person name="Lomsadze A."/>
            <person name="Malik S.B."/>
            <person name="Marsh M.E."/>
            <person name="Mackinder L."/>
            <person name="Mock T."/>
            <person name="Mueller-Roeber B."/>
            <person name="Pagarete A."/>
            <person name="Parker M."/>
            <person name="Probert I."/>
            <person name="Quesneville H."/>
            <person name="Raines C."/>
            <person name="Rensing S.A."/>
            <person name="Riano-Pachon D.M."/>
            <person name="Richier S."/>
            <person name="Rokitta S."/>
            <person name="Shiraiwa Y."/>
            <person name="Soanes D.M."/>
            <person name="van der Giezen M."/>
            <person name="Wahlund T.M."/>
            <person name="Williams B."/>
            <person name="Wilson W."/>
            <person name="Wolfe G."/>
            <person name="Wurch L.L."/>
        </authorList>
    </citation>
    <scope>NUCLEOTIDE SEQUENCE</scope>
</reference>
<dbReference type="SMART" id="SM00744">
    <property type="entry name" value="RINGv"/>
    <property type="match status" value="1"/>
</dbReference>
<evidence type="ECO:0000256" key="1">
    <source>
        <dbReference type="ARBA" id="ARBA00022723"/>
    </source>
</evidence>
<dbReference type="SMART" id="SM00184">
    <property type="entry name" value="RING"/>
    <property type="match status" value="1"/>
</dbReference>
<dbReference type="InterPro" id="IPR051834">
    <property type="entry name" value="RING_finger_E3_ligase"/>
</dbReference>
<dbReference type="InterPro" id="IPR011016">
    <property type="entry name" value="Znf_RING-CH"/>
</dbReference>
<keyword evidence="2 4" id="KW-0863">Zinc-finger</keyword>
<dbReference type="eggNOG" id="KOG4628">
    <property type="taxonomic scope" value="Eukaryota"/>
</dbReference>
<evidence type="ECO:0000313" key="7">
    <source>
        <dbReference type="EnsemblProtists" id="EOD18146"/>
    </source>
</evidence>
<dbReference type="AlphaFoldDB" id="A0A0D3J3R1"/>
<feature type="domain" description="RING-type" evidence="6">
    <location>
        <begin position="22"/>
        <end position="69"/>
    </location>
</feature>
<name>A0A0D3J3R1_EMIH1</name>
<dbReference type="KEGG" id="ehx:EMIHUDRAFT_447952"/>
<dbReference type="SUPFAM" id="SSF57850">
    <property type="entry name" value="RING/U-box"/>
    <property type="match status" value="1"/>
</dbReference>
<dbReference type="EnsemblProtists" id="EOD18146">
    <property type="protein sequence ID" value="EOD18146"/>
    <property type="gene ID" value="EMIHUDRAFT_447952"/>
</dbReference>
<evidence type="ECO:0000256" key="5">
    <source>
        <dbReference type="SAM" id="MobiDB-lite"/>
    </source>
</evidence>
<dbReference type="GeneID" id="17283680"/>